<gene>
    <name evidence="10" type="ORF">DL89DRAFT_264306</name>
</gene>
<comment type="subcellular location">
    <subcellularLocation>
        <location evidence="2">Cell membrane</location>
        <topology evidence="2">Multi-pass membrane protein</topology>
    </subcellularLocation>
</comment>
<dbReference type="GO" id="GO:1903425">
    <property type="term" value="F:fluoride transmembrane transporter activity"/>
    <property type="evidence" value="ECO:0007669"/>
    <property type="project" value="TreeGrafter"/>
</dbReference>
<feature type="transmembrane region" description="Helical" evidence="9">
    <location>
        <begin position="256"/>
        <end position="277"/>
    </location>
</feature>
<reference evidence="10 11" key="1">
    <citation type="submission" date="2016-07" db="EMBL/GenBank/DDBJ databases">
        <title>Pervasive Adenine N6-methylation of Active Genes in Fungi.</title>
        <authorList>
            <consortium name="DOE Joint Genome Institute"/>
            <person name="Mondo S.J."/>
            <person name="Dannebaum R.O."/>
            <person name="Kuo R.C."/>
            <person name="Labutti K."/>
            <person name="Haridas S."/>
            <person name="Kuo A."/>
            <person name="Salamov A."/>
            <person name="Ahrendt S.R."/>
            <person name="Lipzen A."/>
            <person name="Sullivan W."/>
            <person name="Andreopoulos W.B."/>
            <person name="Clum A."/>
            <person name="Lindquist E."/>
            <person name="Daum C."/>
            <person name="Ramamoorthy G.K."/>
            <person name="Gryganskyi A."/>
            <person name="Culley D."/>
            <person name="Magnuson J.K."/>
            <person name="James T.Y."/>
            <person name="O'Malley M.A."/>
            <person name="Stajich J.E."/>
            <person name="Spatafora J.W."/>
            <person name="Visel A."/>
            <person name="Grigoriev I.V."/>
        </authorList>
    </citation>
    <scope>NUCLEOTIDE SEQUENCE [LARGE SCALE GENOMIC DNA]</scope>
    <source>
        <strain evidence="10 11">ATCC 12442</strain>
    </source>
</reference>
<dbReference type="EMBL" id="MCFD01000001">
    <property type="protein sequence ID" value="ORX74436.1"/>
    <property type="molecule type" value="Genomic_DNA"/>
</dbReference>
<feature type="transmembrane region" description="Helical" evidence="9">
    <location>
        <begin position="19"/>
        <end position="37"/>
    </location>
</feature>
<evidence type="ECO:0000256" key="8">
    <source>
        <dbReference type="ARBA" id="ARBA00035585"/>
    </source>
</evidence>
<evidence type="ECO:0000313" key="10">
    <source>
        <dbReference type="EMBL" id="ORX74436.1"/>
    </source>
</evidence>
<dbReference type="Proteomes" id="UP000193922">
    <property type="component" value="Unassembled WGS sequence"/>
</dbReference>
<keyword evidence="6 9" id="KW-0472">Membrane</keyword>
<evidence type="ECO:0000256" key="6">
    <source>
        <dbReference type="ARBA" id="ARBA00023136"/>
    </source>
</evidence>
<evidence type="ECO:0000256" key="9">
    <source>
        <dbReference type="SAM" id="Phobius"/>
    </source>
</evidence>
<dbReference type="GeneID" id="63802844"/>
<dbReference type="PANTHER" id="PTHR28259">
    <property type="entry name" value="FLUORIDE EXPORT PROTEIN 1-RELATED"/>
    <property type="match status" value="1"/>
</dbReference>
<accession>A0A1Y1WMJ6</accession>
<comment type="catalytic activity">
    <reaction evidence="8">
        <text>fluoride(in) = fluoride(out)</text>
        <dbReference type="Rhea" id="RHEA:76159"/>
        <dbReference type="ChEBI" id="CHEBI:17051"/>
    </reaction>
    <physiologicalReaction direction="left-to-right" evidence="8">
        <dbReference type="Rhea" id="RHEA:76160"/>
    </physiologicalReaction>
</comment>
<evidence type="ECO:0000256" key="5">
    <source>
        <dbReference type="ARBA" id="ARBA00022989"/>
    </source>
</evidence>
<keyword evidence="5 9" id="KW-1133">Transmembrane helix</keyword>
<comment type="caution">
    <text evidence="10">The sequence shown here is derived from an EMBL/GenBank/DDBJ whole genome shotgun (WGS) entry which is preliminary data.</text>
</comment>
<dbReference type="STRING" id="61395.A0A1Y1WMJ6"/>
<dbReference type="OrthoDB" id="409792at2759"/>
<feature type="non-terminal residue" evidence="10">
    <location>
        <position position="1"/>
    </location>
</feature>
<protein>
    <submittedName>
        <fullName evidence="10">Uncharacterized protein</fullName>
    </submittedName>
</protein>
<proteinExistence type="inferred from homology"/>
<keyword evidence="3" id="KW-1003">Cell membrane</keyword>
<sequence>HRRRPHACPHPGSSTRAQVIASLVLFSMVGVLIRVHLNRLFSYDGAPAFALIWSQMVGASLVSHSPALNLGIIHGSLGVYDMFFNSQRYNHTRFKNFLGGMTEITVTLGGSVGAFRLGQMVGREIRLCYDAPARPLPTGLPIGRDGYRKFPIFAVLGTIAWHTRSVSVALLFGPIGTLLRWQLSKFNAKPPRFVPRVPAICPVGTLPCQCTGAVVGPSVPACYVLAAMADGFCGCLTTISTFTVEVTSLSSRRSMAYAAISIVAAQAFFLLINGIYFKTATVDYDTC</sequence>
<comment type="function">
    <text evidence="1">Fluoride channel required for the rapid expulsion of cytoplasmic fluoride.</text>
</comment>
<evidence type="ECO:0000256" key="4">
    <source>
        <dbReference type="ARBA" id="ARBA00022692"/>
    </source>
</evidence>
<dbReference type="Pfam" id="PF02537">
    <property type="entry name" value="CRCB"/>
    <property type="match status" value="1"/>
</dbReference>
<dbReference type="PANTHER" id="PTHR28259:SF1">
    <property type="entry name" value="FLUORIDE EXPORT PROTEIN 1-RELATED"/>
    <property type="match status" value="1"/>
</dbReference>
<keyword evidence="4 9" id="KW-0812">Transmembrane</keyword>
<dbReference type="GO" id="GO:0005886">
    <property type="term" value="C:plasma membrane"/>
    <property type="evidence" value="ECO:0007669"/>
    <property type="project" value="UniProtKB-SubCell"/>
</dbReference>
<evidence type="ECO:0000256" key="7">
    <source>
        <dbReference type="ARBA" id="ARBA00035120"/>
    </source>
</evidence>
<dbReference type="InterPro" id="IPR003691">
    <property type="entry name" value="FluC"/>
</dbReference>
<feature type="transmembrane region" description="Helical" evidence="9">
    <location>
        <begin position="49"/>
        <end position="77"/>
    </location>
</feature>
<dbReference type="RefSeq" id="XP_040747647.1">
    <property type="nucleotide sequence ID" value="XM_040886196.1"/>
</dbReference>
<evidence type="ECO:0000256" key="2">
    <source>
        <dbReference type="ARBA" id="ARBA00004651"/>
    </source>
</evidence>
<evidence type="ECO:0000313" key="11">
    <source>
        <dbReference type="Proteomes" id="UP000193922"/>
    </source>
</evidence>
<feature type="transmembrane region" description="Helical" evidence="9">
    <location>
        <begin position="97"/>
        <end position="117"/>
    </location>
</feature>
<organism evidence="10 11">
    <name type="scientific">Linderina pennispora</name>
    <dbReference type="NCBI Taxonomy" id="61395"/>
    <lineage>
        <taxon>Eukaryota</taxon>
        <taxon>Fungi</taxon>
        <taxon>Fungi incertae sedis</taxon>
        <taxon>Zoopagomycota</taxon>
        <taxon>Kickxellomycotina</taxon>
        <taxon>Kickxellomycetes</taxon>
        <taxon>Kickxellales</taxon>
        <taxon>Kickxellaceae</taxon>
        <taxon>Linderina</taxon>
    </lineage>
</organism>
<evidence type="ECO:0000256" key="3">
    <source>
        <dbReference type="ARBA" id="ARBA00022475"/>
    </source>
</evidence>
<name>A0A1Y1WMJ6_9FUNG</name>
<keyword evidence="11" id="KW-1185">Reference proteome</keyword>
<evidence type="ECO:0000256" key="1">
    <source>
        <dbReference type="ARBA" id="ARBA00002598"/>
    </source>
</evidence>
<dbReference type="AlphaFoldDB" id="A0A1Y1WMJ6"/>
<comment type="similarity">
    <text evidence="7">Belongs to the fluoride channel Fluc/FEX (TC 1.A.43) family.</text>
</comment>